<dbReference type="GO" id="GO:0005524">
    <property type="term" value="F:ATP binding"/>
    <property type="evidence" value="ECO:0007669"/>
    <property type="project" value="UniProtKB-KW"/>
</dbReference>
<feature type="compositionally biased region" description="Basic and acidic residues" evidence="2">
    <location>
        <begin position="72"/>
        <end position="82"/>
    </location>
</feature>
<evidence type="ECO:0000313" key="6">
    <source>
        <dbReference type="Proteomes" id="UP001202328"/>
    </source>
</evidence>
<reference evidence="5" key="1">
    <citation type="submission" date="2022-04" db="EMBL/GenBank/DDBJ databases">
        <title>A functionally conserved STORR gene fusion in Papaver species that diverged 16.8 million years ago.</title>
        <authorList>
            <person name="Catania T."/>
        </authorList>
    </citation>
    <scope>NUCLEOTIDE SEQUENCE</scope>
    <source>
        <strain evidence="5">S-188037</strain>
    </source>
</reference>
<dbReference type="InterPro" id="IPR010285">
    <property type="entry name" value="DNA_helicase_pif1-like_DEAD"/>
</dbReference>
<dbReference type="Pfam" id="PF14214">
    <property type="entry name" value="Helitron_like_N"/>
    <property type="match status" value="1"/>
</dbReference>
<dbReference type="Proteomes" id="UP001202328">
    <property type="component" value="Unassembled WGS sequence"/>
</dbReference>
<gene>
    <name evidence="5" type="ORF">MKW98_023010</name>
</gene>
<feature type="region of interest" description="Disordered" evidence="2">
    <location>
        <begin position="21"/>
        <end position="51"/>
    </location>
</feature>
<dbReference type="PANTHER" id="PTHR47642">
    <property type="entry name" value="ATP-DEPENDENT DNA HELICASE"/>
    <property type="match status" value="1"/>
</dbReference>
<dbReference type="PANTHER" id="PTHR47642:SF5">
    <property type="entry name" value="ATP-DEPENDENT DNA HELICASE"/>
    <property type="match status" value="1"/>
</dbReference>
<name>A0AAD4T7I1_9MAGN</name>
<keyword evidence="6" id="KW-1185">Reference proteome</keyword>
<keyword evidence="1" id="KW-0067">ATP-binding</keyword>
<dbReference type="GO" id="GO:0006310">
    <property type="term" value="P:DNA recombination"/>
    <property type="evidence" value="ECO:0007669"/>
    <property type="project" value="UniProtKB-KW"/>
</dbReference>
<dbReference type="InterPro" id="IPR025476">
    <property type="entry name" value="Helitron_helicase-like"/>
</dbReference>
<dbReference type="EMBL" id="JAJJMB010003726">
    <property type="protein sequence ID" value="KAI3945736.1"/>
    <property type="molecule type" value="Genomic_DNA"/>
</dbReference>
<dbReference type="InterPro" id="IPR051055">
    <property type="entry name" value="PIF1_helicase"/>
</dbReference>
<keyword evidence="1" id="KW-0547">Nucleotide-binding</keyword>
<comment type="cofactor">
    <cofactor evidence="1">
        <name>Mg(2+)</name>
        <dbReference type="ChEBI" id="CHEBI:18420"/>
    </cofactor>
</comment>
<feature type="domain" description="DNA helicase Pif1-like DEAD-box helicase" evidence="3">
    <location>
        <begin position="1146"/>
        <end position="1359"/>
    </location>
</feature>
<keyword evidence="1" id="KW-0227">DNA damage</keyword>
<dbReference type="EC" id="5.6.2.3" evidence="1"/>
<dbReference type="CDD" id="cd18809">
    <property type="entry name" value="SF1_C_RecD"/>
    <property type="match status" value="1"/>
</dbReference>
<evidence type="ECO:0000256" key="1">
    <source>
        <dbReference type="RuleBase" id="RU363044"/>
    </source>
</evidence>
<feature type="region of interest" description="Disordered" evidence="2">
    <location>
        <begin position="70"/>
        <end position="106"/>
    </location>
</feature>
<comment type="similarity">
    <text evidence="1">Belongs to the helicase family.</text>
</comment>
<comment type="caution">
    <text evidence="5">The sequence shown here is derived from an EMBL/GenBank/DDBJ whole genome shotgun (WGS) entry which is preliminary data.</text>
</comment>
<dbReference type="GO" id="GO:0043139">
    <property type="term" value="F:5'-3' DNA helicase activity"/>
    <property type="evidence" value="ECO:0007669"/>
    <property type="project" value="UniProtKB-EC"/>
</dbReference>
<feature type="region of interest" description="Disordered" evidence="2">
    <location>
        <begin position="157"/>
        <end position="206"/>
    </location>
</feature>
<proteinExistence type="inferred from homology"/>
<dbReference type="GO" id="GO:0006281">
    <property type="term" value="P:DNA repair"/>
    <property type="evidence" value="ECO:0007669"/>
    <property type="project" value="UniProtKB-KW"/>
</dbReference>
<sequence>MTNEEKEALLEKRQIAYRLRALKRGQGNKDGDKAETSSAHEPIPAENQFIPRRSPRFLDQNQQHEAVCSDDEANKKLEMDTKQKRRSTASSEGTAFLPRRSPRFTEQTRCQDEHAAELSWKRKGKSVVIYKKRRRPNNDIPGKKAGAIVIHCTGENNIRHSTDDSSSEDGEQQLVDSGVPHQSGKENINSQELVDSDNRINKRGRSQIDLQQRNLQFQRRARNCAYRLLRHRQSILSRRQSPRIEQNQLLRENPSCDGLVDVSVTYGSCDVAKATASIGILRLTVSSEIDEQENMFDVQLTGPPLRLSPLSHAVRQRRHEVSRTMQQMIVMRAKINLQKRNRRLRQTSSEDIQSNAQKFRKSMDEIRWGRCEECKTKFLDIKGFDVNEIAKVLPHKPSDLAAILIVNRTDIEINEANIDGLPEDDVPNDLPCMNEYDDNLQEHDDDHNGPPELQEQGVLHVDDFQIAGTIGAFVQPDQLKCIMRALADLREYRPRKVGERQYFQYLMGYHDGRFARDSRFRYFALNSSTRWHALSLGSVYLKLNPTDSELSIESIRDMVTSGDIQLLSRVSYYAKQIRCTRAYWYSRLKELKAMVKQLGSPTIFFTLSATDLQWPELYAILDPENRLGSLDPMERRRERGRLLNENPLVASWFLQKRVDVFFKEYLKKEFCVVDHWYRYEWKNRGSGQVHGFLWLKDRPGFSDIGADEAVRKAMCDYFDKLVCMTNPDPAFTINIQDHPCAKKIPLGSNIEDDDTDYASLVNFVIRHTKCGTYYLRKSKITKKQACRYIFPRELSDASKIVEEPLNSNMYRFVGRRNDTRVNSHNRAVLQTWRGNIDWSAVTTIDSVTQYIGKYAAKSEPASKNYNDTLRGIVDDKLRPYLDSTSAIKRLFMISAFERDISAQVVCHLLMGWHLTESSRKVVLLNLSETSLFSSQLRWKRHVGSGEHGLTNPTFFRRYLERPDNLRNMSLIEVAKTHHFDRGKWQKYRVECVVRIVPEIGGKVMPNTDQFESFCRQQVLLNNCYRSLEEAKGGFLTWAECYAELCRANENEDGELAMVEDEFEEEIDPGDETLEEEWMVASRMAPIFGPVVDIELGLRSMDKNHDWEEGFCSFHLTEEDRAFTSRFGEAGHEVHSSIGADTSLTVLSDQQKAALNLVQKSLNDSLSIRLIVSGGAGTGKSTLINTIVRSTREMFGNDKAVRIMAPTGVAAFNIGGSTIHHELAITTDRNQSYKKLETQRCGRMQVDFSGTKLIIIDEYSMIGKRMLGNIDLRCRDIFATDEPFGNVSIVLVGDIRQLPPVFDSPLYAQGGRDQDLELTGYAAYSEFEHCVHLKEVFRQSGIEEQQFREALLRLSDGKSTIEDWELFKSREYLKLTREEKDNFKNAIRLFPKKEDAAAYNYKQLEKLGYPVARVVSSNNCQTAEHASTDDAKGLQKIFLVSKESRVMLRKNICTEFGLVNGSTGTVVDVVYENNKKPPTHMPIAFMVKLDKYTGPQLYEEPNVNVIPIVPAITNWISSSGVTCQRKQFPLVLCWEITVHKSQGLTLDQAVVDIGAKESLGLTFVALSRTRRLSDLAFHPMFSFERIAKIGECKALPERRQEEK</sequence>
<evidence type="ECO:0000259" key="4">
    <source>
        <dbReference type="Pfam" id="PF14214"/>
    </source>
</evidence>
<evidence type="ECO:0000256" key="2">
    <source>
        <dbReference type="SAM" id="MobiDB-lite"/>
    </source>
</evidence>
<organism evidence="5 6">
    <name type="scientific">Papaver atlanticum</name>
    <dbReference type="NCBI Taxonomy" id="357466"/>
    <lineage>
        <taxon>Eukaryota</taxon>
        <taxon>Viridiplantae</taxon>
        <taxon>Streptophyta</taxon>
        <taxon>Embryophyta</taxon>
        <taxon>Tracheophyta</taxon>
        <taxon>Spermatophyta</taxon>
        <taxon>Magnoliopsida</taxon>
        <taxon>Ranunculales</taxon>
        <taxon>Papaveraceae</taxon>
        <taxon>Papaveroideae</taxon>
        <taxon>Papaver</taxon>
    </lineage>
</organism>
<dbReference type="Pfam" id="PF05970">
    <property type="entry name" value="PIF1"/>
    <property type="match status" value="1"/>
</dbReference>
<accession>A0AAD4T7I1</accession>
<dbReference type="SUPFAM" id="SSF52540">
    <property type="entry name" value="P-loop containing nucleoside triphosphate hydrolases"/>
    <property type="match status" value="2"/>
</dbReference>
<dbReference type="Gene3D" id="3.40.50.300">
    <property type="entry name" value="P-loop containing nucleotide triphosphate hydrolases"/>
    <property type="match status" value="1"/>
</dbReference>
<comment type="catalytic activity">
    <reaction evidence="1">
        <text>ATP + H2O = ADP + phosphate + H(+)</text>
        <dbReference type="Rhea" id="RHEA:13065"/>
        <dbReference type="ChEBI" id="CHEBI:15377"/>
        <dbReference type="ChEBI" id="CHEBI:15378"/>
        <dbReference type="ChEBI" id="CHEBI:30616"/>
        <dbReference type="ChEBI" id="CHEBI:43474"/>
        <dbReference type="ChEBI" id="CHEBI:456216"/>
        <dbReference type="EC" id="5.6.2.3"/>
    </reaction>
</comment>
<keyword evidence="1" id="KW-0347">Helicase</keyword>
<protein>
    <recommendedName>
        <fullName evidence="1">ATP-dependent DNA helicase</fullName>
        <ecNumber evidence="1">5.6.2.3</ecNumber>
    </recommendedName>
</protein>
<dbReference type="GO" id="GO:0000723">
    <property type="term" value="P:telomere maintenance"/>
    <property type="evidence" value="ECO:0007669"/>
    <property type="project" value="InterPro"/>
</dbReference>
<dbReference type="GO" id="GO:0016787">
    <property type="term" value="F:hydrolase activity"/>
    <property type="evidence" value="ECO:0007669"/>
    <property type="project" value="UniProtKB-KW"/>
</dbReference>
<evidence type="ECO:0000313" key="5">
    <source>
        <dbReference type="EMBL" id="KAI3945736.1"/>
    </source>
</evidence>
<keyword evidence="1" id="KW-0234">DNA repair</keyword>
<keyword evidence="1" id="KW-0233">DNA recombination</keyword>
<feature type="domain" description="Helitron helicase-like" evidence="4">
    <location>
        <begin position="502"/>
        <end position="692"/>
    </location>
</feature>
<dbReference type="InterPro" id="IPR027417">
    <property type="entry name" value="P-loop_NTPase"/>
</dbReference>
<keyword evidence="1" id="KW-0378">Hydrolase</keyword>
<evidence type="ECO:0000259" key="3">
    <source>
        <dbReference type="Pfam" id="PF05970"/>
    </source>
</evidence>